<evidence type="ECO:0000313" key="8">
    <source>
        <dbReference type="EMBL" id="KAJ3746197.1"/>
    </source>
</evidence>
<evidence type="ECO:0000256" key="5">
    <source>
        <dbReference type="ARBA" id="ARBA00023295"/>
    </source>
</evidence>
<keyword evidence="4 6" id="KW-0378">Hydrolase</keyword>
<dbReference type="InterPro" id="IPR001547">
    <property type="entry name" value="Glyco_hydro_5"/>
</dbReference>
<dbReference type="PROSITE" id="PS51257">
    <property type="entry name" value="PROKAR_LIPOPROTEIN"/>
    <property type="match status" value="1"/>
</dbReference>
<gene>
    <name evidence="8" type="ORF">DFH05DRAFT_1394139</name>
</gene>
<accession>A0A9W8TZB8</accession>
<dbReference type="GO" id="GO:0009251">
    <property type="term" value="P:glucan catabolic process"/>
    <property type="evidence" value="ECO:0007669"/>
    <property type="project" value="TreeGrafter"/>
</dbReference>
<organism evidence="8 9">
    <name type="scientific">Lentinula detonsa</name>
    <dbReference type="NCBI Taxonomy" id="2804962"/>
    <lineage>
        <taxon>Eukaryota</taxon>
        <taxon>Fungi</taxon>
        <taxon>Dikarya</taxon>
        <taxon>Basidiomycota</taxon>
        <taxon>Agaricomycotina</taxon>
        <taxon>Agaricomycetes</taxon>
        <taxon>Agaricomycetidae</taxon>
        <taxon>Agaricales</taxon>
        <taxon>Marasmiineae</taxon>
        <taxon>Omphalotaceae</taxon>
        <taxon>Lentinula</taxon>
    </lineage>
</organism>
<dbReference type="Gene3D" id="3.20.20.80">
    <property type="entry name" value="Glycosidases"/>
    <property type="match status" value="1"/>
</dbReference>
<comment type="similarity">
    <text evidence="2 6">Belongs to the glycosyl hydrolase 5 (cellulase A) family.</text>
</comment>
<keyword evidence="5 6" id="KW-0326">Glycosidase</keyword>
<dbReference type="AlphaFoldDB" id="A0A9W8TZB8"/>
<evidence type="ECO:0000259" key="7">
    <source>
        <dbReference type="Pfam" id="PF00150"/>
    </source>
</evidence>
<name>A0A9W8TZB8_9AGAR</name>
<dbReference type="EMBL" id="JANVFU010000004">
    <property type="protein sequence ID" value="KAJ3746197.1"/>
    <property type="molecule type" value="Genomic_DNA"/>
</dbReference>
<dbReference type="Proteomes" id="UP001142393">
    <property type="component" value="Unassembled WGS sequence"/>
</dbReference>
<dbReference type="EC" id="3.2.1.4" evidence="3"/>
<protein>
    <recommendedName>
        <fullName evidence="3">cellulase</fullName>
        <ecNumber evidence="3">3.2.1.4</ecNumber>
    </recommendedName>
</protein>
<dbReference type="PANTHER" id="PTHR34142:SF1">
    <property type="entry name" value="GLYCOSIDE HYDROLASE FAMILY 5 DOMAIN-CONTAINING PROTEIN"/>
    <property type="match status" value="1"/>
</dbReference>
<dbReference type="InterPro" id="IPR017853">
    <property type="entry name" value="GH"/>
</dbReference>
<dbReference type="Pfam" id="PF00150">
    <property type="entry name" value="Cellulase"/>
    <property type="match status" value="1"/>
</dbReference>
<feature type="domain" description="Glycoside hydrolase family 5" evidence="7">
    <location>
        <begin position="33"/>
        <end position="335"/>
    </location>
</feature>
<evidence type="ECO:0000313" key="9">
    <source>
        <dbReference type="Proteomes" id="UP001142393"/>
    </source>
</evidence>
<keyword evidence="9" id="KW-1185">Reference proteome</keyword>
<comment type="caution">
    <text evidence="8">The sequence shown here is derived from an EMBL/GenBank/DDBJ whole genome shotgun (WGS) entry which is preliminary data.</text>
</comment>
<comment type="catalytic activity">
    <reaction evidence="1">
        <text>Endohydrolysis of (1-&gt;4)-beta-D-glucosidic linkages in cellulose, lichenin and cereal beta-D-glucans.</text>
        <dbReference type="EC" id="3.2.1.4"/>
    </reaction>
</comment>
<evidence type="ECO:0000256" key="3">
    <source>
        <dbReference type="ARBA" id="ARBA00012601"/>
    </source>
</evidence>
<reference evidence="8 9" key="1">
    <citation type="journal article" date="2023" name="Proc. Natl. Acad. Sci. U.S.A.">
        <title>A global phylogenomic analysis of the shiitake genus Lentinula.</title>
        <authorList>
            <person name="Sierra-Patev S."/>
            <person name="Min B."/>
            <person name="Naranjo-Ortiz M."/>
            <person name="Looney B."/>
            <person name="Konkel Z."/>
            <person name="Slot J.C."/>
            <person name="Sakamoto Y."/>
            <person name="Steenwyk J.L."/>
            <person name="Rokas A."/>
            <person name="Carro J."/>
            <person name="Camarero S."/>
            <person name="Ferreira P."/>
            <person name="Molpeceres G."/>
            <person name="Ruiz-Duenas F.J."/>
            <person name="Serrano A."/>
            <person name="Henrissat B."/>
            <person name="Drula E."/>
            <person name="Hughes K.W."/>
            <person name="Mata J.L."/>
            <person name="Ishikawa N.K."/>
            <person name="Vargas-Isla R."/>
            <person name="Ushijima S."/>
            <person name="Smith C.A."/>
            <person name="Donoghue J."/>
            <person name="Ahrendt S."/>
            <person name="Andreopoulos W."/>
            <person name="He G."/>
            <person name="LaButti K."/>
            <person name="Lipzen A."/>
            <person name="Ng V."/>
            <person name="Riley R."/>
            <person name="Sandor L."/>
            <person name="Barry K."/>
            <person name="Martinez A.T."/>
            <person name="Xiao Y."/>
            <person name="Gibbons J.G."/>
            <person name="Terashima K."/>
            <person name="Grigoriev I.V."/>
            <person name="Hibbett D."/>
        </authorList>
    </citation>
    <scope>NUCLEOTIDE SEQUENCE [LARGE SCALE GENOMIC DNA]</scope>
    <source>
        <strain evidence="8 9">TFB7810</strain>
    </source>
</reference>
<evidence type="ECO:0000256" key="6">
    <source>
        <dbReference type="RuleBase" id="RU361153"/>
    </source>
</evidence>
<dbReference type="PANTHER" id="PTHR34142">
    <property type="entry name" value="ENDO-BETA-1,4-GLUCANASE A"/>
    <property type="match status" value="1"/>
</dbReference>
<dbReference type="SUPFAM" id="SSF51445">
    <property type="entry name" value="(Trans)glycosidases"/>
    <property type="match status" value="1"/>
</dbReference>
<evidence type="ECO:0000256" key="2">
    <source>
        <dbReference type="ARBA" id="ARBA00005641"/>
    </source>
</evidence>
<proteinExistence type="inferred from homology"/>
<evidence type="ECO:0000256" key="4">
    <source>
        <dbReference type="ARBA" id="ARBA00022801"/>
    </source>
</evidence>
<evidence type="ECO:0000256" key="1">
    <source>
        <dbReference type="ARBA" id="ARBA00000966"/>
    </source>
</evidence>
<sequence length="393" mass="42310">MFLTKPLRLVLQSTTIVAILAACVGATILYAGVNESGGEFGVFGTPGTGLPGEFGVTYDFITESTVDTFVDTNQINFFRVTFLMERMCPLATGLGSTFNETYFSEYEDAINYITVTKGAYALIDPHNYMAGRLISSRFSDPSSQPNSGSIIGDTTDPNAATTEQFQEFWTELASRFVDNPLVVFGINNEPHDMATSLILQNDQAAINGIRSTGATQLILAPGNGFTGGHSWTQVTGANDDPSSEWLNQIVDPLNNTAIDIHEYLDEDFSGSHDTCTQPGPSNLAALTTWLQENNLKAIVSEFGGSNDPTCLELVPELINYLSENDVYIGWSAWAAGPFWGTNSPCCGPEVGSLEPGQLDEEGGPNGYTTVWQAVIQPNIDLSDLKRSGVSSLS</sequence>
<dbReference type="GO" id="GO:0008810">
    <property type="term" value="F:cellulase activity"/>
    <property type="evidence" value="ECO:0007669"/>
    <property type="project" value="UniProtKB-EC"/>
</dbReference>